<dbReference type="AlphaFoldDB" id="A0A6N6REL8"/>
<protein>
    <recommendedName>
        <fullName evidence="4">TPM domain-containing protein</fullName>
    </recommendedName>
</protein>
<evidence type="ECO:0008006" key="4">
    <source>
        <dbReference type="Google" id="ProtNLM"/>
    </source>
</evidence>
<dbReference type="EMBL" id="WBVO01000008">
    <property type="protein sequence ID" value="KAB2808616.1"/>
    <property type="molecule type" value="Genomic_DNA"/>
</dbReference>
<sequence length="167" mass="18266">MKKVLIALAAFAAFACSNESSDANVETIHSGETPELQESIEISLLEAFAENPAVLKSMEGNQIETLIEDAKANADQVLTFYVANAEKALEVAAGYQYAVVVTGNHTAVRIASYDDCQQSGSWGICMPLVEGFIRKGGELKEEADYMNMVVGRPDDQNRKIYLLNRVR</sequence>
<name>A0A6N6REL8_9FLAO</name>
<accession>A0A6N6REL8</accession>
<evidence type="ECO:0000313" key="3">
    <source>
        <dbReference type="Proteomes" id="UP000468650"/>
    </source>
</evidence>
<comment type="caution">
    <text evidence="2">The sequence shown here is derived from an EMBL/GenBank/DDBJ whole genome shotgun (WGS) entry which is preliminary data.</text>
</comment>
<evidence type="ECO:0000256" key="1">
    <source>
        <dbReference type="SAM" id="SignalP"/>
    </source>
</evidence>
<evidence type="ECO:0000313" key="2">
    <source>
        <dbReference type="EMBL" id="KAB2808616.1"/>
    </source>
</evidence>
<feature type="signal peptide" evidence="1">
    <location>
        <begin position="1"/>
        <end position="22"/>
    </location>
</feature>
<dbReference type="Proteomes" id="UP000468650">
    <property type="component" value="Unassembled WGS sequence"/>
</dbReference>
<gene>
    <name evidence="2" type="ORF">F8C67_10030</name>
</gene>
<dbReference type="PROSITE" id="PS51257">
    <property type="entry name" value="PROKAR_LIPOPROTEIN"/>
    <property type="match status" value="1"/>
</dbReference>
<reference evidence="2 3" key="1">
    <citation type="submission" date="2019-09" db="EMBL/GenBank/DDBJ databases">
        <title>Genomes of family Cryomorphaceae.</title>
        <authorList>
            <person name="Bowman J.P."/>
        </authorList>
    </citation>
    <scope>NUCLEOTIDE SEQUENCE [LARGE SCALE GENOMIC DNA]</scope>
    <source>
        <strain evidence="2 3">LMG 25704</strain>
    </source>
</reference>
<keyword evidence="1" id="KW-0732">Signal</keyword>
<organism evidence="2 3">
    <name type="scientific">Phaeocystidibacter luteus</name>
    <dbReference type="NCBI Taxonomy" id="911197"/>
    <lineage>
        <taxon>Bacteria</taxon>
        <taxon>Pseudomonadati</taxon>
        <taxon>Bacteroidota</taxon>
        <taxon>Flavobacteriia</taxon>
        <taxon>Flavobacteriales</taxon>
        <taxon>Phaeocystidibacteraceae</taxon>
        <taxon>Phaeocystidibacter</taxon>
    </lineage>
</organism>
<dbReference type="RefSeq" id="WP_151667711.1">
    <property type="nucleotide sequence ID" value="NZ_WBVO01000008.1"/>
</dbReference>
<proteinExistence type="predicted"/>
<keyword evidence="3" id="KW-1185">Reference proteome</keyword>
<dbReference type="OrthoDB" id="1448963at2"/>
<feature type="chain" id="PRO_5026795507" description="TPM domain-containing protein" evidence="1">
    <location>
        <begin position="23"/>
        <end position="167"/>
    </location>
</feature>